<feature type="compositionally biased region" description="Acidic residues" evidence="1">
    <location>
        <begin position="210"/>
        <end position="219"/>
    </location>
</feature>
<keyword evidence="3" id="KW-1185">Reference proteome</keyword>
<dbReference type="Proteomes" id="UP001558652">
    <property type="component" value="Unassembled WGS sequence"/>
</dbReference>
<protein>
    <submittedName>
        <fullName evidence="2">Uncharacterized protein</fullName>
    </submittedName>
</protein>
<feature type="region of interest" description="Disordered" evidence="1">
    <location>
        <begin position="172"/>
        <end position="309"/>
    </location>
</feature>
<reference evidence="2 3" key="1">
    <citation type="submission" date="2024-07" db="EMBL/GenBank/DDBJ databases">
        <title>Chromosome-level genome assembly of the water stick insect Ranatra chinensis (Heteroptera: Nepidae).</title>
        <authorList>
            <person name="Liu X."/>
        </authorList>
    </citation>
    <scope>NUCLEOTIDE SEQUENCE [LARGE SCALE GENOMIC DNA]</scope>
    <source>
        <strain evidence="2">Cailab_2021Rc</strain>
        <tissue evidence="2">Muscle</tissue>
    </source>
</reference>
<proteinExistence type="predicted"/>
<comment type="caution">
    <text evidence="2">The sequence shown here is derived from an EMBL/GenBank/DDBJ whole genome shotgun (WGS) entry which is preliminary data.</text>
</comment>
<feature type="region of interest" description="Disordered" evidence="1">
    <location>
        <begin position="380"/>
        <end position="406"/>
    </location>
</feature>
<dbReference type="Pfam" id="PF16009">
    <property type="entry name" value="DUF4779"/>
    <property type="match status" value="1"/>
</dbReference>
<feature type="compositionally biased region" description="Gly residues" evidence="1">
    <location>
        <begin position="226"/>
        <end position="237"/>
    </location>
</feature>
<name>A0ABD0YK53_9HEMI</name>
<accession>A0ABD0YK53</accession>
<dbReference type="InterPro" id="IPR031959">
    <property type="entry name" value="DUF4779"/>
</dbReference>
<feature type="region of interest" description="Disordered" evidence="1">
    <location>
        <begin position="1"/>
        <end position="22"/>
    </location>
</feature>
<sequence length="406" mass="44916">MASKRRNMFQKNKTQETTENELRKTIKGTCGRGGWTFVKSPAMRANQVLLLWAALLSLCWASESQLESQGPSKRGLKGDGSGNVYRIWPIDARGVEQLPLPENKAKDMDYPVKLTRKFLDSEGNVRMVTIYGNRNDPALPIFDERIATGRILNVTEDIAPRPQGFRRVAFPGRRAGKAERTASSEPKSVQDIIASRPQPLEAAGSSLWNDEPEEYEVIPDYEKGGEGYAEGGGGRGGEVYQKGRHQEHGHEDNAGVAKSTTGEKKGHLKETNSYTDGQQASLGDKGTKSHRSKGHKKGKKTTGFHSVHHKDEYKKDEVFYDEDSSVDEEQGHELGHYAYKGEDGVSGKYGHLDSGYASATEGYKSDKEKGVAYEAVKGHADHAHNHHHKGYKDGTSYRNGNGYYGK</sequence>
<feature type="compositionally biased region" description="Basic and acidic residues" evidence="1">
    <location>
        <begin position="261"/>
        <end position="270"/>
    </location>
</feature>
<feature type="compositionally biased region" description="Basic residues" evidence="1">
    <location>
        <begin position="288"/>
        <end position="308"/>
    </location>
</feature>
<feature type="compositionally biased region" description="Polar residues" evidence="1">
    <location>
        <begin position="271"/>
        <end position="281"/>
    </location>
</feature>
<feature type="compositionally biased region" description="Basic and acidic residues" evidence="1">
    <location>
        <begin position="244"/>
        <end position="253"/>
    </location>
</feature>
<evidence type="ECO:0000313" key="3">
    <source>
        <dbReference type="Proteomes" id="UP001558652"/>
    </source>
</evidence>
<feature type="compositionally biased region" description="Basic and acidic residues" evidence="1">
    <location>
        <begin position="13"/>
        <end position="22"/>
    </location>
</feature>
<dbReference type="AlphaFoldDB" id="A0ABD0YK53"/>
<evidence type="ECO:0000256" key="1">
    <source>
        <dbReference type="SAM" id="MobiDB-lite"/>
    </source>
</evidence>
<dbReference type="EMBL" id="JBFDAA010000006">
    <property type="protein sequence ID" value="KAL1131658.1"/>
    <property type="molecule type" value="Genomic_DNA"/>
</dbReference>
<organism evidence="2 3">
    <name type="scientific">Ranatra chinensis</name>
    <dbReference type="NCBI Taxonomy" id="642074"/>
    <lineage>
        <taxon>Eukaryota</taxon>
        <taxon>Metazoa</taxon>
        <taxon>Ecdysozoa</taxon>
        <taxon>Arthropoda</taxon>
        <taxon>Hexapoda</taxon>
        <taxon>Insecta</taxon>
        <taxon>Pterygota</taxon>
        <taxon>Neoptera</taxon>
        <taxon>Paraneoptera</taxon>
        <taxon>Hemiptera</taxon>
        <taxon>Heteroptera</taxon>
        <taxon>Panheteroptera</taxon>
        <taxon>Nepomorpha</taxon>
        <taxon>Nepidae</taxon>
        <taxon>Ranatrinae</taxon>
        <taxon>Ranatra</taxon>
    </lineage>
</organism>
<gene>
    <name evidence="2" type="ORF">AAG570_011271</name>
</gene>
<evidence type="ECO:0000313" key="2">
    <source>
        <dbReference type="EMBL" id="KAL1131658.1"/>
    </source>
</evidence>